<name>A0A1C7LKE3_GRIFR</name>
<reference evidence="3 4" key="1">
    <citation type="submission" date="2016-03" db="EMBL/GenBank/DDBJ databases">
        <title>Whole genome sequencing of Grifola frondosa 9006-11.</title>
        <authorList>
            <person name="Min B."/>
            <person name="Park H."/>
            <person name="Kim J.-G."/>
            <person name="Cho H."/>
            <person name="Oh Y.-L."/>
            <person name="Kong W.-S."/>
            <person name="Choi I.-G."/>
        </authorList>
    </citation>
    <scope>NUCLEOTIDE SEQUENCE [LARGE SCALE GENOMIC DNA]</scope>
    <source>
        <strain evidence="3 4">9006-11</strain>
    </source>
</reference>
<accession>A0A1C7LKE3</accession>
<gene>
    <name evidence="3" type="ORF">A0H81_14861</name>
</gene>
<dbReference type="Pfam" id="PF01926">
    <property type="entry name" value="MMR_HSR1"/>
    <property type="match status" value="1"/>
</dbReference>
<feature type="coiled-coil region" evidence="1">
    <location>
        <begin position="220"/>
        <end position="318"/>
    </location>
</feature>
<dbReference type="GO" id="GO:0005525">
    <property type="term" value="F:GTP binding"/>
    <property type="evidence" value="ECO:0007669"/>
    <property type="project" value="InterPro"/>
</dbReference>
<dbReference type="SUPFAM" id="SSF52540">
    <property type="entry name" value="P-loop containing nucleoside triphosphate hydrolases"/>
    <property type="match status" value="1"/>
</dbReference>
<dbReference type="Gene3D" id="3.40.50.300">
    <property type="entry name" value="P-loop containing nucleotide triphosphate hydrolases"/>
    <property type="match status" value="1"/>
</dbReference>
<dbReference type="AlphaFoldDB" id="A0A1C7LKE3"/>
<evidence type="ECO:0000313" key="4">
    <source>
        <dbReference type="Proteomes" id="UP000092993"/>
    </source>
</evidence>
<feature type="domain" description="G" evidence="2">
    <location>
        <begin position="9"/>
        <end position="69"/>
    </location>
</feature>
<evidence type="ECO:0000256" key="1">
    <source>
        <dbReference type="SAM" id="Coils"/>
    </source>
</evidence>
<keyword evidence="1" id="KW-0175">Coiled coil</keyword>
<organism evidence="3 4">
    <name type="scientific">Grifola frondosa</name>
    <name type="common">Maitake</name>
    <name type="synonym">Polyporus frondosus</name>
    <dbReference type="NCBI Taxonomy" id="5627"/>
    <lineage>
        <taxon>Eukaryota</taxon>
        <taxon>Fungi</taxon>
        <taxon>Dikarya</taxon>
        <taxon>Basidiomycota</taxon>
        <taxon>Agaricomycotina</taxon>
        <taxon>Agaricomycetes</taxon>
        <taxon>Polyporales</taxon>
        <taxon>Grifolaceae</taxon>
        <taxon>Grifola</taxon>
    </lineage>
</organism>
<dbReference type="EMBL" id="LUGG01000053">
    <property type="protein sequence ID" value="OBZ65150.1"/>
    <property type="molecule type" value="Genomic_DNA"/>
</dbReference>
<keyword evidence="4" id="KW-1185">Reference proteome</keyword>
<evidence type="ECO:0000313" key="3">
    <source>
        <dbReference type="EMBL" id="OBZ65150.1"/>
    </source>
</evidence>
<dbReference type="Proteomes" id="UP000092993">
    <property type="component" value="Unassembled WGS sequence"/>
</dbReference>
<dbReference type="InterPro" id="IPR006073">
    <property type="entry name" value="GTP-bd"/>
</dbReference>
<dbReference type="OrthoDB" id="8954335at2759"/>
<evidence type="ECO:0000259" key="2">
    <source>
        <dbReference type="Pfam" id="PF01926"/>
    </source>
</evidence>
<proteinExistence type="predicted"/>
<comment type="caution">
    <text evidence="3">The sequence shown here is derived from an EMBL/GenBank/DDBJ whole genome shotgun (WGS) entry which is preliminary data.</text>
</comment>
<dbReference type="InterPro" id="IPR027417">
    <property type="entry name" value="P-loop_NTPase"/>
</dbReference>
<sequence length="343" mass="39156">MSHSSQDLKIAVMGPTGAGKSFFIHSLTGDENVRVGNSLESETSELVPSRVEIDGRWVTFIDTPGFDDSRDGVSDGDILKKIALFLKNEYEDDNMLSGIVYMHRITDNRVGQTTRRNIRLFEKVCGPNALKNVIVATTMWGQVSEEDGARREAELSTNHHFFYPLLKQGAQIVRHDMGRTSALEIVSKILANNPVPIRLQEEIVDEHKSLAETAAGCQISAELDALIAKHEREMRELRAEMEEALRTKDAAARAEIEAIRQEQEDLKKEMQRRTDERQRLDETLMAFKSEMQALNAAHAEAETRRQHEEEERKRERQLQMERIQMMMMCGKLAFEFARLLDGR</sequence>
<protein>
    <recommendedName>
        <fullName evidence="2">G domain-containing protein</fullName>
    </recommendedName>
</protein>
<dbReference type="OMA" id="MISNWLE"/>